<evidence type="ECO:0000256" key="1">
    <source>
        <dbReference type="SAM" id="MobiDB-lite"/>
    </source>
</evidence>
<reference evidence="2" key="2">
    <citation type="journal article" date="2023" name="Int. J. Syst. Evol. Microbiol.">
        <title>Streptomyces marispadix sp. nov., isolated from marine beach sediment of the Northern Coast of Portugal.</title>
        <authorList>
            <person name="dos Santos J.D.N."/>
            <person name="Vitorino I.R."/>
            <person name="Kallscheuer N."/>
            <person name="Srivastava A."/>
            <person name="Krautwurst S."/>
            <person name="Marz M."/>
            <person name="Jogler C."/>
            <person name="Lobo Da Cunha A."/>
            <person name="Catita J."/>
            <person name="Goncalves H."/>
            <person name="Gonzalez I."/>
            <person name="Reyes F."/>
            <person name="Lage O.M."/>
        </authorList>
    </citation>
    <scope>NUCLEOTIDE SEQUENCE</scope>
    <source>
        <strain evidence="2">M600PL45_2</strain>
    </source>
</reference>
<name>A0ABS9STA3_9ACTN</name>
<protein>
    <submittedName>
        <fullName evidence="2">DUF6084 family protein</fullName>
    </submittedName>
</protein>
<feature type="region of interest" description="Disordered" evidence="1">
    <location>
        <begin position="24"/>
        <end position="72"/>
    </location>
</feature>
<evidence type="ECO:0000313" key="3">
    <source>
        <dbReference type="Proteomes" id="UP001166784"/>
    </source>
</evidence>
<dbReference type="Proteomes" id="UP001166784">
    <property type="component" value="Unassembled WGS sequence"/>
</dbReference>
<dbReference type="EMBL" id="JAKWJU010000002">
    <property type="protein sequence ID" value="MCH6159398.1"/>
    <property type="molecule type" value="Genomic_DNA"/>
</dbReference>
<dbReference type="Pfam" id="PF19562">
    <property type="entry name" value="DUF6084"/>
    <property type="match status" value="1"/>
</dbReference>
<evidence type="ECO:0000313" key="2">
    <source>
        <dbReference type="EMBL" id="MCH6159398.1"/>
    </source>
</evidence>
<keyword evidence="3" id="KW-1185">Reference proteome</keyword>
<gene>
    <name evidence="2" type="ORF">MMA15_02890</name>
</gene>
<comment type="caution">
    <text evidence="2">The sequence shown here is derived from an EMBL/GenBank/DDBJ whole genome shotgun (WGS) entry which is preliminary data.</text>
</comment>
<proteinExistence type="predicted"/>
<organism evidence="2 3">
    <name type="scientific">Streptomyces marispadix</name>
    <dbReference type="NCBI Taxonomy" id="2922868"/>
    <lineage>
        <taxon>Bacteria</taxon>
        <taxon>Bacillati</taxon>
        <taxon>Actinomycetota</taxon>
        <taxon>Actinomycetes</taxon>
        <taxon>Kitasatosporales</taxon>
        <taxon>Streptomycetaceae</taxon>
        <taxon>Streptomyces</taxon>
    </lineage>
</organism>
<dbReference type="InterPro" id="IPR045730">
    <property type="entry name" value="DUF6084"/>
</dbReference>
<accession>A0ABS9STA3</accession>
<dbReference type="RefSeq" id="WP_241057351.1">
    <property type="nucleotide sequence ID" value="NZ_JAKWJU010000002.1"/>
</dbReference>
<reference evidence="2" key="1">
    <citation type="submission" date="2022-03" db="EMBL/GenBank/DDBJ databases">
        <authorList>
            <person name="Santos J.D.N."/>
            <person name="Kallscheuer N."/>
            <person name="Jogler C."/>
            <person name="Lage O.M."/>
        </authorList>
    </citation>
    <scope>NUCLEOTIDE SEQUENCE</scope>
    <source>
        <strain evidence="2">M600PL45_2</strain>
    </source>
</reference>
<sequence>MAEIEVGKPHVRIDKAAHVRGVRQGNHEGAYKKQPGHLPDDTSTARRSTGVHSKSKDPIVPGMPNLSLPRVSARTMPGAGTRTGAGRRMDLPDLEFAVTGARALRDAAVPTLVFRLAVRRTGGGVIRSVSLATDVRIAAARRGYEHADPLVMARLFGQPEQWATSMRPLTWARLTTVVPAFDEHTETELPVPCSRDMDLAVTSYFHGVRDGEVPLEFLFSGTVFHDGPDGRLRTAQISWSKDASWRLPAALWHETTGRYDGGTSWLPLSPGAYGGLAAHRDRHALTGWDETVADLLARAGGGTAVGGAS</sequence>